<evidence type="ECO:0000313" key="6">
    <source>
        <dbReference type="EMBL" id="SUU89040.1"/>
    </source>
</evidence>
<keyword evidence="3 5" id="KW-1133">Transmembrane helix</keyword>
<dbReference type="Pfam" id="PF04140">
    <property type="entry name" value="ICMT"/>
    <property type="match status" value="1"/>
</dbReference>
<name>A0A380WJK5_AMIAI</name>
<dbReference type="AlphaFoldDB" id="A0A380WJK5"/>
<sequence>MAVLRPRQPFSGLVAIQAGHRLFTSGIYALLRHPTHLGLLVNALGGALVFRSGVGVVLVCLTLVPLVARILSEERLLRGHFDAEYADYASRTWRFVPGLY</sequence>
<accession>A0A380WJK5</accession>
<feature type="transmembrane region" description="Helical" evidence="5">
    <location>
        <begin position="43"/>
        <end position="68"/>
    </location>
</feature>
<dbReference type="InterPro" id="IPR052527">
    <property type="entry name" value="Metal_cation-efflux_comp"/>
</dbReference>
<dbReference type="GO" id="GO:0016020">
    <property type="term" value="C:membrane"/>
    <property type="evidence" value="ECO:0007669"/>
    <property type="project" value="UniProtKB-SubCell"/>
</dbReference>
<dbReference type="GO" id="GO:0004671">
    <property type="term" value="F:protein C-terminal S-isoprenylcysteine carboxyl O-methyltransferase activity"/>
    <property type="evidence" value="ECO:0007669"/>
    <property type="project" value="InterPro"/>
</dbReference>
<dbReference type="InterPro" id="IPR007269">
    <property type="entry name" value="ICMT_MeTrfase"/>
</dbReference>
<keyword evidence="2 5" id="KW-0812">Transmembrane</keyword>
<proteinExistence type="predicted"/>
<dbReference type="RefSeq" id="WP_245431969.1">
    <property type="nucleotide sequence ID" value="NZ_BAAAVY010000019.1"/>
</dbReference>
<evidence type="ECO:0000256" key="2">
    <source>
        <dbReference type="ARBA" id="ARBA00022692"/>
    </source>
</evidence>
<organism evidence="6 7">
    <name type="scientific">Aminobacter aminovorans</name>
    <name type="common">Chelatobacter heintzii</name>
    <dbReference type="NCBI Taxonomy" id="83263"/>
    <lineage>
        <taxon>Bacteria</taxon>
        <taxon>Pseudomonadati</taxon>
        <taxon>Pseudomonadota</taxon>
        <taxon>Alphaproteobacteria</taxon>
        <taxon>Hyphomicrobiales</taxon>
        <taxon>Phyllobacteriaceae</taxon>
        <taxon>Aminobacter</taxon>
    </lineage>
</organism>
<gene>
    <name evidence="6" type="ORF">NCTC10684_02272</name>
</gene>
<evidence type="ECO:0000256" key="4">
    <source>
        <dbReference type="ARBA" id="ARBA00023136"/>
    </source>
</evidence>
<comment type="subcellular location">
    <subcellularLocation>
        <location evidence="1">Membrane</location>
        <topology evidence="1">Multi-pass membrane protein</topology>
    </subcellularLocation>
</comment>
<evidence type="ECO:0008006" key="8">
    <source>
        <dbReference type="Google" id="ProtNLM"/>
    </source>
</evidence>
<evidence type="ECO:0000256" key="5">
    <source>
        <dbReference type="SAM" id="Phobius"/>
    </source>
</evidence>
<feature type="transmembrane region" description="Helical" evidence="5">
    <location>
        <begin position="12"/>
        <end position="31"/>
    </location>
</feature>
<dbReference type="EMBL" id="UFSM01000001">
    <property type="protein sequence ID" value="SUU89040.1"/>
    <property type="molecule type" value="Genomic_DNA"/>
</dbReference>
<dbReference type="PANTHER" id="PTHR43847">
    <property type="entry name" value="BLL3993 PROTEIN"/>
    <property type="match status" value="1"/>
</dbReference>
<evidence type="ECO:0000256" key="3">
    <source>
        <dbReference type="ARBA" id="ARBA00022989"/>
    </source>
</evidence>
<dbReference type="PANTHER" id="PTHR43847:SF1">
    <property type="entry name" value="BLL3993 PROTEIN"/>
    <property type="match status" value="1"/>
</dbReference>
<protein>
    <recommendedName>
        <fullName evidence="8">Isoprenylcysteine carboxyl methyltransferase</fullName>
    </recommendedName>
</protein>
<evidence type="ECO:0000313" key="7">
    <source>
        <dbReference type="Proteomes" id="UP000254701"/>
    </source>
</evidence>
<evidence type="ECO:0000256" key="1">
    <source>
        <dbReference type="ARBA" id="ARBA00004141"/>
    </source>
</evidence>
<dbReference type="Proteomes" id="UP000254701">
    <property type="component" value="Unassembled WGS sequence"/>
</dbReference>
<keyword evidence="4 5" id="KW-0472">Membrane</keyword>
<reference evidence="6 7" key="1">
    <citation type="submission" date="2018-06" db="EMBL/GenBank/DDBJ databases">
        <authorList>
            <consortium name="Pathogen Informatics"/>
            <person name="Doyle S."/>
        </authorList>
    </citation>
    <scope>NUCLEOTIDE SEQUENCE [LARGE SCALE GENOMIC DNA]</scope>
    <source>
        <strain evidence="6 7">NCTC10684</strain>
    </source>
</reference>
<dbReference type="Gene3D" id="1.20.120.1630">
    <property type="match status" value="1"/>
</dbReference>